<comment type="caution">
    <text evidence="1">The sequence shown here is derived from an EMBL/GenBank/DDBJ whole genome shotgun (WGS) entry which is preliminary data.</text>
</comment>
<dbReference type="AlphaFoldDB" id="A0A9X3SVT9"/>
<proteinExistence type="predicted"/>
<evidence type="ECO:0000313" key="4">
    <source>
        <dbReference type="Proteomes" id="UP001183604"/>
    </source>
</evidence>
<accession>A0A9X3SVT9</accession>
<dbReference type="EMBL" id="JAVDYD010000001">
    <property type="protein sequence ID" value="MDR7338869.1"/>
    <property type="molecule type" value="Genomic_DNA"/>
</dbReference>
<dbReference type="Proteomes" id="UP001145799">
    <property type="component" value="Unassembled WGS sequence"/>
</dbReference>
<keyword evidence="4" id="KW-1185">Reference proteome</keyword>
<evidence type="ECO:0000313" key="1">
    <source>
        <dbReference type="EMBL" id="MDA1386354.1"/>
    </source>
</evidence>
<reference evidence="2 4" key="2">
    <citation type="submission" date="2023-07" db="EMBL/GenBank/DDBJ databases">
        <title>Sequencing the genomes of 1000 actinobacteria strains.</title>
        <authorList>
            <person name="Klenk H.-P."/>
        </authorList>
    </citation>
    <scope>NUCLEOTIDE SEQUENCE [LARGE SCALE GENOMIC DNA]</scope>
    <source>
        <strain evidence="2 4">DSM 44724</strain>
    </source>
</reference>
<reference evidence="1" key="1">
    <citation type="submission" date="2022-12" db="EMBL/GenBank/DDBJ databases">
        <title>Gycomyces niveus sp.nov., a novel actinomycete isolated from soil in Shouguang.</title>
        <authorList>
            <person name="Yang X."/>
        </authorList>
    </citation>
    <scope>NUCLEOTIDE SEQUENCE</scope>
    <source>
        <strain evidence="1">DSM 44724</strain>
    </source>
</reference>
<dbReference type="Proteomes" id="UP001183604">
    <property type="component" value="Unassembled WGS sequence"/>
</dbReference>
<name>A0A9X3SVT9_9ACTN</name>
<evidence type="ECO:0000313" key="3">
    <source>
        <dbReference type="Proteomes" id="UP001145799"/>
    </source>
</evidence>
<dbReference type="EMBL" id="JAPZVQ010000009">
    <property type="protein sequence ID" value="MDA1386354.1"/>
    <property type="molecule type" value="Genomic_DNA"/>
</dbReference>
<organism evidence="1 3">
    <name type="scientific">Glycomyces lechevalierae</name>
    <dbReference type="NCBI Taxonomy" id="256034"/>
    <lineage>
        <taxon>Bacteria</taxon>
        <taxon>Bacillati</taxon>
        <taxon>Actinomycetota</taxon>
        <taxon>Actinomycetes</taxon>
        <taxon>Glycomycetales</taxon>
        <taxon>Glycomycetaceae</taxon>
        <taxon>Glycomyces</taxon>
    </lineage>
</organism>
<protein>
    <submittedName>
        <fullName evidence="1">Uncharacterized protein</fullName>
    </submittedName>
</protein>
<gene>
    <name evidence="2" type="ORF">J2S69_002588</name>
    <name evidence="1" type="ORF">O2L01_15260</name>
</gene>
<sequence>MSFSRYDAATGKRRKPLSIEQPYETLTELAGLIDLPQPVADHLERVEALRARLGRPAVVAPSLPAPDAPEDEFDAYQRTVTRIEADSADRAKARAELANRRGATGPNNSAKVILANADEIIATLNEAAQKIIAKKTATTEDAETFSLLGRHWIATLAYVISMTETYDLGHGSHDEYAASAGARVEFPFTLVRLSFNWDAPAMLWAKPDDVPSTAVADPYDGIPSLADVKVLTAGDFRLASLSEAVAITRHSTALKYEAAVEAASARIKPLSGPFAVYLDKAIQTQGQTDPESIIF</sequence>
<evidence type="ECO:0000313" key="2">
    <source>
        <dbReference type="EMBL" id="MDR7338869.1"/>
    </source>
</evidence>
<dbReference type="RefSeq" id="WP_270122822.1">
    <property type="nucleotide sequence ID" value="NZ_BAAAOM010000004.1"/>
</dbReference>